<name>A0A9Q0M371_BLOTA</name>
<dbReference type="OMA" id="ANSEWPD"/>
<comment type="caution">
    <text evidence="8">The sequence shown here is derived from an EMBL/GenBank/DDBJ whole genome shotgun (WGS) entry which is preliminary data.</text>
</comment>
<dbReference type="GO" id="GO:0005739">
    <property type="term" value="C:mitochondrion"/>
    <property type="evidence" value="ECO:0007669"/>
    <property type="project" value="GOC"/>
</dbReference>
<dbReference type="OrthoDB" id="286395at2759"/>
<dbReference type="PANTHER" id="PTHR12906:SF0">
    <property type="entry name" value="GEL COMPLEX SUBUNIT OPTI"/>
    <property type="match status" value="1"/>
</dbReference>
<evidence type="ECO:0000256" key="6">
    <source>
        <dbReference type="ARBA" id="ARBA00023136"/>
    </source>
</evidence>
<dbReference type="GO" id="GO:0097250">
    <property type="term" value="P:mitochondrial respirasome assembly"/>
    <property type="evidence" value="ECO:0007669"/>
    <property type="project" value="InterPro"/>
</dbReference>
<sequence length="111" mass="12661">MAKGSNVESLWGRMFKLGAKWENKDEFLDIIYWGRQVISIMMGILWGYLGLTGAFGIISFVIFNSAAVFVYSINFNEEHEDAFTGVKEGFMTAFASFLVTWIIIYTSLYVQ</sequence>
<evidence type="ECO:0000313" key="9">
    <source>
        <dbReference type="Proteomes" id="UP001142055"/>
    </source>
</evidence>
<dbReference type="Proteomes" id="UP001142055">
    <property type="component" value="Chromosome 2"/>
</dbReference>
<evidence type="ECO:0000256" key="4">
    <source>
        <dbReference type="ARBA" id="ARBA00022824"/>
    </source>
</evidence>
<protein>
    <recommendedName>
        <fullName evidence="10">Rab5-interacting protein</fullName>
    </recommendedName>
</protein>
<reference evidence="8" key="1">
    <citation type="submission" date="2022-12" db="EMBL/GenBank/DDBJ databases">
        <title>Genome assemblies of Blomia tropicalis.</title>
        <authorList>
            <person name="Cui Y."/>
        </authorList>
    </citation>
    <scope>NUCLEOTIDE SEQUENCE</scope>
    <source>
        <tissue evidence="8">Adult mites</tissue>
    </source>
</reference>
<evidence type="ECO:0000256" key="2">
    <source>
        <dbReference type="ARBA" id="ARBA00009436"/>
    </source>
</evidence>
<feature type="transmembrane region" description="Helical" evidence="7">
    <location>
        <begin position="45"/>
        <end position="70"/>
    </location>
</feature>
<organism evidence="8 9">
    <name type="scientific">Blomia tropicalis</name>
    <name type="common">Mite</name>
    <dbReference type="NCBI Taxonomy" id="40697"/>
    <lineage>
        <taxon>Eukaryota</taxon>
        <taxon>Metazoa</taxon>
        <taxon>Ecdysozoa</taxon>
        <taxon>Arthropoda</taxon>
        <taxon>Chelicerata</taxon>
        <taxon>Arachnida</taxon>
        <taxon>Acari</taxon>
        <taxon>Acariformes</taxon>
        <taxon>Sarcoptiformes</taxon>
        <taxon>Astigmata</taxon>
        <taxon>Glycyphagoidea</taxon>
        <taxon>Echimyopodidae</taxon>
        <taxon>Blomia</taxon>
    </lineage>
</organism>
<dbReference type="GO" id="GO:0005789">
    <property type="term" value="C:endoplasmic reticulum membrane"/>
    <property type="evidence" value="ECO:0007669"/>
    <property type="project" value="UniProtKB-SubCell"/>
</dbReference>
<dbReference type="InterPro" id="IPR010742">
    <property type="entry name" value="RCAF1"/>
</dbReference>
<accession>A0A9Q0M371</accession>
<evidence type="ECO:0000256" key="1">
    <source>
        <dbReference type="ARBA" id="ARBA00004477"/>
    </source>
</evidence>
<keyword evidence="3 7" id="KW-0812">Transmembrane</keyword>
<evidence type="ECO:0000313" key="8">
    <source>
        <dbReference type="EMBL" id="KAJ6219183.1"/>
    </source>
</evidence>
<dbReference type="AlphaFoldDB" id="A0A9Q0M371"/>
<proteinExistence type="inferred from homology"/>
<dbReference type="PANTHER" id="PTHR12906">
    <property type="entry name" value="PROTEIN C20ORF24 RAB5-INTERACTING PROTEIN"/>
    <property type="match status" value="1"/>
</dbReference>
<keyword evidence="9" id="KW-1185">Reference proteome</keyword>
<dbReference type="InterPro" id="IPR029008">
    <property type="entry name" value="EMC6-like"/>
</dbReference>
<keyword evidence="5 7" id="KW-1133">Transmembrane helix</keyword>
<comment type="subcellular location">
    <subcellularLocation>
        <location evidence="1">Endoplasmic reticulum membrane</location>
        <topology evidence="1">Multi-pass membrane protein</topology>
    </subcellularLocation>
</comment>
<gene>
    <name evidence="8" type="ORF">RDWZM_004995</name>
</gene>
<dbReference type="EMBL" id="JAPWDV010000002">
    <property type="protein sequence ID" value="KAJ6219183.1"/>
    <property type="molecule type" value="Genomic_DNA"/>
</dbReference>
<keyword evidence="4" id="KW-0256">Endoplasmic reticulum</keyword>
<dbReference type="Pfam" id="PF07019">
    <property type="entry name" value="EMC6"/>
    <property type="match status" value="1"/>
</dbReference>
<evidence type="ECO:0000256" key="5">
    <source>
        <dbReference type="ARBA" id="ARBA00022989"/>
    </source>
</evidence>
<evidence type="ECO:0000256" key="7">
    <source>
        <dbReference type="SAM" id="Phobius"/>
    </source>
</evidence>
<keyword evidence="6 7" id="KW-0472">Membrane</keyword>
<evidence type="ECO:0000256" key="3">
    <source>
        <dbReference type="ARBA" id="ARBA00022692"/>
    </source>
</evidence>
<comment type="similarity">
    <text evidence="2">Belongs to the EMC6 family.</text>
</comment>
<evidence type="ECO:0008006" key="10">
    <source>
        <dbReference type="Google" id="ProtNLM"/>
    </source>
</evidence>
<feature type="transmembrane region" description="Helical" evidence="7">
    <location>
        <begin position="90"/>
        <end position="110"/>
    </location>
</feature>